<dbReference type="RefSeq" id="WP_028930601.1">
    <property type="nucleotide sequence ID" value="NZ_AUII01000012.1"/>
</dbReference>
<evidence type="ECO:0000313" key="3">
    <source>
        <dbReference type="Proteomes" id="UP000321328"/>
    </source>
</evidence>
<evidence type="ECO:0000256" key="1">
    <source>
        <dbReference type="SAM" id="MobiDB-lite"/>
    </source>
</evidence>
<dbReference type="Proteomes" id="UP000321328">
    <property type="component" value="Unassembled WGS sequence"/>
</dbReference>
<gene>
    <name evidence="2" type="ORF">PA7_46860</name>
</gene>
<keyword evidence="3" id="KW-1185">Reference proteome</keyword>
<proteinExistence type="predicted"/>
<reference evidence="2 3" key="1">
    <citation type="submission" date="2019-07" db="EMBL/GenBank/DDBJ databases">
        <title>Whole genome shotgun sequence of Pseudonocardia asaccharolytica NBRC 16224.</title>
        <authorList>
            <person name="Hosoyama A."/>
            <person name="Uohara A."/>
            <person name="Ohji S."/>
            <person name="Ichikawa N."/>
        </authorList>
    </citation>
    <scope>NUCLEOTIDE SEQUENCE [LARGE SCALE GENOMIC DNA]</scope>
    <source>
        <strain evidence="2 3">NBRC 16224</strain>
    </source>
</reference>
<sequence>MISVPRDAQSRAYREMDSWERYADIELGAHGEAEHPPATGLDGIRLPEQYEAAMWDAGRQPPPTPGEARVQLAERIADPAAPDGPESAGAYDHLED</sequence>
<dbReference type="STRING" id="1123024.GCA_000423625_02906"/>
<feature type="region of interest" description="Disordered" evidence="1">
    <location>
        <begin position="75"/>
        <end position="96"/>
    </location>
</feature>
<evidence type="ECO:0000313" key="2">
    <source>
        <dbReference type="EMBL" id="GEL20849.1"/>
    </source>
</evidence>
<dbReference type="EMBL" id="BJVI01000099">
    <property type="protein sequence ID" value="GEL20849.1"/>
    <property type="molecule type" value="Genomic_DNA"/>
</dbReference>
<name>A0A511D7R0_9PSEU</name>
<protein>
    <submittedName>
        <fullName evidence="2">Uncharacterized protein</fullName>
    </submittedName>
</protein>
<dbReference type="AlphaFoldDB" id="A0A511D7R0"/>
<accession>A0A511D7R0</accession>
<comment type="caution">
    <text evidence="2">The sequence shown here is derived from an EMBL/GenBank/DDBJ whole genome shotgun (WGS) entry which is preliminary data.</text>
</comment>
<organism evidence="2 3">
    <name type="scientific">Pseudonocardia asaccharolytica DSM 44247 = NBRC 16224</name>
    <dbReference type="NCBI Taxonomy" id="1123024"/>
    <lineage>
        <taxon>Bacteria</taxon>
        <taxon>Bacillati</taxon>
        <taxon>Actinomycetota</taxon>
        <taxon>Actinomycetes</taxon>
        <taxon>Pseudonocardiales</taxon>
        <taxon>Pseudonocardiaceae</taxon>
        <taxon>Pseudonocardia</taxon>
    </lineage>
</organism>